<dbReference type="Pfam" id="PF19040">
    <property type="entry name" value="SGNH"/>
    <property type="match status" value="1"/>
</dbReference>
<keyword evidence="5" id="KW-1185">Reference proteome</keyword>
<evidence type="ECO:0000313" key="5">
    <source>
        <dbReference type="Proteomes" id="UP000274358"/>
    </source>
</evidence>
<name>A0A3S0WWV9_9GAMM</name>
<evidence type="ECO:0000313" key="4">
    <source>
        <dbReference type="EMBL" id="RUL76897.1"/>
    </source>
</evidence>
<protein>
    <submittedName>
        <fullName evidence="4">Acyltransferase</fullName>
    </submittedName>
</protein>
<feature type="transmembrane region" description="Helical" evidence="1">
    <location>
        <begin position="79"/>
        <end position="99"/>
    </location>
</feature>
<dbReference type="PANTHER" id="PTHR23028">
    <property type="entry name" value="ACETYLTRANSFERASE"/>
    <property type="match status" value="1"/>
</dbReference>
<dbReference type="Pfam" id="PF01757">
    <property type="entry name" value="Acyl_transf_3"/>
    <property type="match status" value="1"/>
</dbReference>
<dbReference type="InterPro" id="IPR002656">
    <property type="entry name" value="Acyl_transf_3_dom"/>
</dbReference>
<keyword evidence="4" id="KW-0012">Acyltransferase</keyword>
<feature type="transmembrane region" description="Helical" evidence="1">
    <location>
        <begin position="176"/>
        <end position="195"/>
    </location>
</feature>
<feature type="transmembrane region" description="Helical" evidence="1">
    <location>
        <begin position="332"/>
        <end position="350"/>
    </location>
</feature>
<dbReference type="GO" id="GO:0009103">
    <property type="term" value="P:lipopolysaccharide biosynthetic process"/>
    <property type="evidence" value="ECO:0007669"/>
    <property type="project" value="TreeGrafter"/>
</dbReference>
<feature type="domain" description="SGNH" evidence="3">
    <location>
        <begin position="424"/>
        <end position="646"/>
    </location>
</feature>
<feature type="transmembrane region" description="Helical" evidence="1">
    <location>
        <begin position="241"/>
        <end position="259"/>
    </location>
</feature>
<feature type="domain" description="Acyltransferase 3" evidence="2">
    <location>
        <begin position="12"/>
        <end position="347"/>
    </location>
</feature>
<keyword evidence="1" id="KW-0812">Transmembrane</keyword>
<organism evidence="4 5">
    <name type="scientific">Dyella choica</name>
    <dbReference type="NCBI Taxonomy" id="1927959"/>
    <lineage>
        <taxon>Bacteria</taxon>
        <taxon>Pseudomonadati</taxon>
        <taxon>Pseudomonadota</taxon>
        <taxon>Gammaproteobacteria</taxon>
        <taxon>Lysobacterales</taxon>
        <taxon>Rhodanobacteraceae</taxon>
        <taxon>Dyella</taxon>
    </lineage>
</organism>
<dbReference type="GO" id="GO:0016020">
    <property type="term" value="C:membrane"/>
    <property type="evidence" value="ECO:0007669"/>
    <property type="project" value="TreeGrafter"/>
</dbReference>
<sequence length="665" mass="73289">MRKDEFRLGYRADIEGLRAIAVLLVIGAHAAVPGLSGGFVGVDIFFVLSGFLITGLLIQEVTRAGSLQFGDFYLRRLRRLFPALLVMLLGSSVLAAWILSPTAQITQATTGISALGWLSNVHFALDKLNYFAAGNETNLFLHTWSLGVEEQFYLVWPALIYLVLRKAGGRGIGRLRLGMLLIALCSFAACVLTTYRQPQLAFYMMPLRAWQFALGALIWLEFRTDAGWLSKRCSSGAGLSAMGGVGLVMLLAAGCLLDANRPYPGLYALVPTVGAAMVVASGSTQHRTFLQRVLSFSMLQAIGRISYSWYLWHWPILLLGQALTGSNAPVHRVGYVLVSLLLAIASYRFVESPVRHQRWWFVHKRVALYGCLAVMALSMAGLMKWIGYADDLANSPELRRITQSHWDAPVIYLMGCDGWYRSDRVSPCRFGDPHATHTALLLGDSIAGQWFPALSKIFVRPGWRLVALTKSSCPMVDQPIFYARIGRVYTECANWRTSVLSGMGALKPDIVVMSSSDGSLFSEEQWTSGSKSVMQQLSRSVGQVYVLRSTPHLPFDGPECLAEHALRPKWLRGDRDCSVVFKDERSSRIYASLQKAATPFDNVHVLDMNDAICASGICQAIRDDKIVFRDSQHMTASFAGSLAQILGRKLQPDAQAALGNARSGM</sequence>
<dbReference type="EMBL" id="RYYV01000005">
    <property type="protein sequence ID" value="RUL76897.1"/>
    <property type="molecule type" value="Genomic_DNA"/>
</dbReference>
<keyword evidence="1" id="KW-0472">Membrane</keyword>
<dbReference type="PANTHER" id="PTHR23028:SF53">
    <property type="entry name" value="ACYL_TRANSF_3 DOMAIN-CONTAINING PROTEIN"/>
    <property type="match status" value="1"/>
</dbReference>
<gene>
    <name evidence="4" type="ORF">EKH80_08620</name>
</gene>
<dbReference type="InterPro" id="IPR043968">
    <property type="entry name" value="SGNH"/>
</dbReference>
<proteinExistence type="predicted"/>
<dbReference type="GO" id="GO:0016747">
    <property type="term" value="F:acyltransferase activity, transferring groups other than amino-acyl groups"/>
    <property type="evidence" value="ECO:0007669"/>
    <property type="project" value="InterPro"/>
</dbReference>
<reference evidence="4 5" key="1">
    <citation type="submission" date="2018-12" db="EMBL/GenBank/DDBJ databases">
        <title>Dyella dinghuensis sp. nov. DHOA06 and Dyella choica sp. nov. 4M-K27, isolated from forest soil.</title>
        <authorList>
            <person name="Qiu L.-H."/>
            <person name="Gao Z.-H."/>
        </authorList>
    </citation>
    <scope>NUCLEOTIDE SEQUENCE [LARGE SCALE GENOMIC DNA]</scope>
    <source>
        <strain evidence="4 5">4M-K27</strain>
    </source>
</reference>
<evidence type="ECO:0000259" key="2">
    <source>
        <dbReference type="Pfam" id="PF01757"/>
    </source>
</evidence>
<evidence type="ECO:0000259" key="3">
    <source>
        <dbReference type="Pfam" id="PF19040"/>
    </source>
</evidence>
<feature type="transmembrane region" description="Helical" evidence="1">
    <location>
        <begin position="366"/>
        <end position="386"/>
    </location>
</feature>
<comment type="caution">
    <text evidence="4">The sequence shown here is derived from an EMBL/GenBank/DDBJ whole genome shotgun (WGS) entry which is preliminary data.</text>
</comment>
<keyword evidence="1" id="KW-1133">Transmembrane helix</keyword>
<accession>A0A3S0WWV9</accession>
<keyword evidence="4" id="KW-0808">Transferase</keyword>
<dbReference type="OrthoDB" id="9767863at2"/>
<feature type="transmembrane region" description="Helical" evidence="1">
    <location>
        <begin position="38"/>
        <end position="58"/>
    </location>
</feature>
<feature type="transmembrane region" description="Helical" evidence="1">
    <location>
        <begin position="12"/>
        <end position="32"/>
    </location>
</feature>
<dbReference type="Proteomes" id="UP000274358">
    <property type="component" value="Unassembled WGS sequence"/>
</dbReference>
<feature type="transmembrane region" description="Helical" evidence="1">
    <location>
        <begin position="201"/>
        <end position="220"/>
    </location>
</feature>
<dbReference type="AlphaFoldDB" id="A0A3S0WWV9"/>
<feature type="transmembrane region" description="Helical" evidence="1">
    <location>
        <begin position="265"/>
        <end position="281"/>
    </location>
</feature>
<dbReference type="InterPro" id="IPR050879">
    <property type="entry name" value="Acyltransferase_3"/>
</dbReference>
<evidence type="ECO:0000256" key="1">
    <source>
        <dbReference type="SAM" id="Phobius"/>
    </source>
</evidence>